<protein>
    <submittedName>
        <fullName evidence="3">Uncharacterized protein</fullName>
    </submittedName>
</protein>
<dbReference type="Proteomes" id="UP000190539">
    <property type="component" value="Unassembled WGS sequence"/>
</dbReference>
<feature type="transmembrane region" description="Helical" evidence="2">
    <location>
        <begin position="179"/>
        <end position="201"/>
    </location>
</feature>
<keyword evidence="4" id="KW-1185">Reference proteome</keyword>
<sequence length="609" mass="64576">MTATTQETRVRAAEPDLAYGDDIDPLDLDPGDGDWRPADHIHEDEDDEPAPDEHDPYWDELTDDTFAHLRRIRADHRSQERGDKAFILYVITLFVGGYGGLFALHLVERAADNPGGPAIGPWTAALAPMLMGGASLALLVMGRSARWAGPVLLDAPTVSWLLPHPVRWERLLRPKFRAVLIKGGASGAVVGAFLGLTPFLAGAGESLPGLGAGVAAGAVFGVLTVAAAVLIETRPAMRQGRWSLPLAALTLMFAVQALLAWRGIGSSWWRTVDLWSGPWGWCVRVLTDGAAGDLGIAWGLALVLLLAVTVAVAVRAHHELRLLSGESLRTRSRTVQGVTGAVNTVDLRAARLATRSAVRRGGRASWYLRRGPLAALLSSPPRRAVLLVPWRDAVGLASAPSQLAWTVVWWACGLTAATIMATTDATVATAASLIVTLVAGYLAAGSLTEPARTDSDDLRRSRLLPYTYQNLMLLHSLLPIVLLAALGGLGVGALALWGLPLAPGVVMLMAVPAWVTAALVSANRGSMPQSLFVGEDTMWGNTSPLKVVLWHSRAPLALGAVLAFAVFQIGRGPATAQGWSIPSVLCVAAAGIGFWWVEGRAGRLYRDAG</sequence>
<name>A0A1V4AAN1_9ACTN</name>
<dbReference type="STRING" id="83656.B1H18_10905"/>
<evidence type="ECO:0000313" key="3">
    <source>
        <dbReference type="EMBL" id="OON80880.1"/>
    </source>
</evidence>
<feature type="transmembrane region" description="Helical" evidence="2">
    <location>
        <begin position="243"/>
        <end position="264"/>
    </location>
</feature>
<organism evidence="3 4">
    <name type="scientific">Streptomyces tsukubensis</name>
    <dbReference type="NCBI Taxonomy" id="83656"/>
    <lineage>
        <taxon>Bacteria</taxon>
        <taxon>Bacillati</taxon>
        <taxon>Actinomycetota</taxon>
        <taxon>Actinomycetes</taxon>
        <taxon>Kitasatosporales</taxon>
        <taxon>Streptomycetaceae</taxon>
        <taxon>Streptomyces</taxon>
    </lineage>
</organism>
<keyword evidence="2" id="KW-0812">Transmembrane</keyword>
<keyword evidence="2" id="KW-1133">Transmembrane helix</keyword>
<evidence type="ECO:0000313" key="4">
    <source>
        <dbReference type="Proteomes" id="UP000190539"/>
    </source>
</evidence>
<dbReference type="EMBL" id="MVFC01000006">
    <property type="protein sequence ID" value="OON80880.1"/>
    <property type="molecule type" value="Genomic_DNA"/>
</dbReference>
<dbReference type="RefSeq" id="WP_077967136.1">
    <property type="nucleotide sequence ID" value="NZ_CP045178.1"/>
</dbReference>
<feature type="compositionally biased region" description="Basic and acidic residues" evidence="1">
    <location>
        <begin position="33"/>
        <end position="43"/>
    </location>
</feature>
<feature type="transmembrane region" description="Helical" evidence="2">
    <location>
        <begin position="403"/>
        <end position="421"/>
    </location>
</feature>
<gene>
    <name evidence="3" type="ORF">B1H18_10905</name>
</gene>
<feature type="region of interest" description="Disordered" evidence="1">
    <location>
        <begin position="1"/>
        <end position="56"/>
    </location>
</feature>
<proteinExistence type="predicted"/>
<feature type="transmembrane region" description="Helical" evidence="2">
    <location>
        <begin position="501"/>
        <end position="522"/>
    </location>
</feature>
<evidence type="ECO:0000256" key="1">
    <source>
        <dbReference type="SAM" id="MobiDB-lite"/>
    </source>
</evidence>
<feature type="transmembrane region" description="Helical" evidence="2">
    <location>
        <begin position="119"/>
        <end position="140"/>
    </location>
</feature>
<dbReference type="OrthoDB" id="4218549at2"/>
<feature type="transmembrane region" description="Helical" evidence="2">
    <location>
        <begin position="86"/>
        <end position="107"/>
    </location>
</feature>
<reference evidence="3 4" key="1">
    <citation type="submission" date="2017-02" db="EMBL/GenBank/DDBJ databases">
        <title>Draft Genome Sequence of Streptomyces tsukubaensis F601, a Producer of the immunosuppressant tacrolimus FK506.</title>
        <authorList>
            <person name="Zong G."/>
            <person name="Zhong C."/>
            <person name="Fu J."/>
            <person name="Qin R."/>
            <person name="Cao G."/>
        </authorList>
    </citation>
    <scope>NUCLEOTIDE SEQUENCE [LARGE SCALE GENOMIC DNA]</scope>
    <source>
        <strain evidence="3 4">F601</strain>
    </source>
</reference>
<dbReference type="AlphaFoldDB" id="A0A1V4AAN1"/>
<evidence type="ECO:0000256" key="2">
    <source>
        <dbReference type="SAM" id="Phobius"/>
    </source>
</evidence>
<accession>A0A1V4AAN1</accession>
<feature type="transmembrane region" description="Helical" evidence="2">
    <location>
        <begin position="468"/>
        <end position="495"/>
    </location>
</feature>
<feature type="compositionally biased region" description="Acidic residues" evidence="1">
    <location>
        <begin position="19"/>
        <end position="32"/>
    </location>
</feature>
<feature type="transmembrane region" description="Helical" evidence="2">
    <location>
        <begin position="207"/>
        <end position="231"/>
    </location>
</feature>
<keyword evidence="2" id="KW-0472">Membrane</keyword>
<feature type="transmembrane region" description="Helical" evidence="2">
    <location>
        <begin position="547"/>
        <end position="567"/>
    </location>
</feature>
<feature type="transmembrane region" description="Helical" evidence="2">
    <location>
        <begin position="295"/>
        <end position="314"/>
    </location>
</feature>
<feature type="transmembrane region" description="Helical" evidence="2">
    <location>
        <begin position="427"/>
        <end position="447"/>
    </location>
</feature>
<comment type="caution">
    <text evidence="3">The sequence shown here is derived from an EMBL/GenBank/DDBJ whole genome shotgun (WGS) entry which is preliminary data.</text>
</comment>
<feature type="transmembrane region" description="Helical" evidence="2">
    <location>
        <begin position="579"/>
        <end position="597"/>
    </location>
</feature>